<evidence type="ECO:0000313" key="2">
    <source>
        <dbReference type="Proteomes" id="UP001205603"/>
    </source>
</evidence>
<proteinExistence type="predicted"/>
<dbReference type="Proteomes" id="UP001205603">
    <property type="component" value="Unassembled WGS sequence"/>
</dbReference>
<reference evidence="1 2" key="1">
    <citation type="submission" date="2022-07" db="EMBL/GenBank/DDBJ databases">
        <title>Fecal culturing of patients with breast cancer.</title>
        <authorList>
            <person name="Teng N.M.Y."/>
            <person name="Kiu R."/>
            <person name="Evans R."/>
            <person name="Baker D.J."/>
            <person name="Zenner C."/>
            <person name="Robinson S.D."/>
            <person name="Hall L.J."/>
        </authorList>
    </citation>
    <scope>NUCLEOTIDE SEQUENCE [LARGE SCALE GENOMIC DNA]</scope>
    <source>
        <strain evidence="1 2">LH1063</strain>
    </source>
</reference>
<keyword evidence="2" id="KW-1185">Reference proteome</keyword>
<accession>A0ABT1MIW3</accession>
<dbReference type="EMBL" id="JANDHW010000011">
    <property type="protein sequence ID" value="MCP9612555.1"/>
    <property type="molecule type" value="Genomic_DNA"/>
</dbReference>
<comment type="caution">
    <text evidence="1">The sequence shown here is derived from an EMBL/GenBank/DDBJ whole genome shotgun (WGS) entry which is preliminary data.</text>
</comment>
<gene>
    <name evidence="1" type="ORF">NMU02_10670</name>
</gene>
<protein>
    <submittedName>
        <fullName evidence="1">Uncharacterized protein</fullName>
    </submittedName>
</protein>
<name>A0ABT1MIW3_9BACT</name>
<organism evidence="1 2">
    <name type="scientific">Coprobacter tertius</name>
    <dbReference type="NCBI Taxonomy" id="2944915"/>
    <lineage>
        <taxon>Bacteria</taxon>
        <taxon>Pseudomonadati</taxon>
        <taxon>Bacteroidota</taxon>
        <taxon>Bacteroidia</taxon>
        <taxon>Bacteroidales</taxon>
        <taxon>Barnesiellaceae</taxon>
        <taxon>Coprobacter</taxon>
    </lineage>
</organism>
<evidence type="ECO:0000313" key="1">
    <source>
        <dbReference type="EMBL" id="MCP9612555.1"/>
    </source>
</evidence>
<sequence>MKTISSEPKPDMTKNIREEIVRSVGEGNGFYDTCRKKLRDHRQKISPARKQIDELADVMILVGSTLYETPEKKNGIQDNRFFRLYENIKYSGCYRIPKRDFRAMVDRCNNWPAYLSGKIFDLGPFDIERAREEGNTADEQRHHLFNLFISRGMSPRSARAIILNMNV</sequence>
<dbReference type="RefSeq" id="WP_255027883.1">
    <property type="nucleotide sequence ID" value="NZ_JANDHW010000011.1"/>
</dbReference>